<evidence type="ECO:0000259" key="11">
    <source>
        <dbReference type="PROSITE" id="PS50046"/>
    </source>
</evidence>
<evidence type="ECO:0000256" key="9">
    <source>
        <dbReference type="ARBA" id="ARBA00022991"/>
    </source>
</evidence>
<keyword evidence="13" id="KW-0067">ATP-binding</keyword>
<dbReference type="SMART" id="SM00387">
    <property type="entry name" value="HATPase_c"/>
    <property type="match status" value="1"/>
</dbReference>
<keyword evidence="8" id="KW-0418">Kinase</keyword>
<keyword evidence="9" id="KW-0157">Chromophore</keyword>
<name>A0ABW5DAE0_9BACT</name>
<dbReference type="PANTHER" id="PTHR42878">
    <property type="entry name" value="TWO-COMPONENT HISTIDINE KINASE"/>
    <property type="match status" value="1"/>
</dbReference>
<dbReference type="Proteomes" id="UP001597375">
    <property type="component" value="Unassembled WGS sequence"/>
</dbReference>
<dbReference type="InterPro" id="IPR029016">
    <property type="entry name" value="GAF-like_dom_sf"/>
</dbReference>
<organism evidence="13 14">
    <name type="scientific">Luteolibacter algae</name>
    <dbReference type="NCBI Taxonomy" id="454151"/>
    <lineage>
        <taxon>Bacteria</taxon>
        <taxon>Pseudomonadati</taxon>
        <taxon>Verrucomicrobiota</taxon>
        <taxon>Verrucomicrobiia</taxon>
        <taxon>Verrucomicrobiales</taxon>
        <taxon>Verrucomicrobiaceae</taxon>
        <taxon>Luteolibacter</taxon>
    </lineage>
</organism>
<gene>
    <name evidence="13" type="ORF">ACFSSA_12185</name>
</gene>
<evidence type="ECO:0000256" key="4">
    <source>
        <dbReference type="ARBA" id="ARBA00022543"/>
    </source>
</evidence>
<dbReference type="SUPFAM" id="SSF55785">
    <property type="entry name" value="PYP-like sensor domain (PAS domain)"/>
    <property type="match status" value="1"/>
</dbReference>
<evidence type="ECO:0000256" key="6">
    <source>
        <dbReference type="ARBA" id="ARBA00022606"/>
    </source>
</evidence>
<dbReference type="Gene3D" id="3.30.565.10">
    <property type="entry name" value="Histidine kinase-like ATPase, C-terminal domain"/>
    <property type="match status" value="1"/>
</dbReference>
<dbReference type="CDD" id="cd00082">
    <property type="entry name" value="HisKA"/>
    <property type="match status" value="1"/>
</dbReference>
<dbReference type="Pfam" id="PF00360">
    <property type="entry name" value="PHY"/>
    <property type="match status" value="1"/>
</dbReference>
<dbReference type="GO" id="GO:0005524">
    <property type="term" value="F:ATP binding"/>
    <property type="evidence" value="ECO:0007669"/>
    <property type="project" value="UniProtKB-KW"/>
</dbReference>
<dbReference type="SMART" id="SM00065">
    <property type="entry name" value="GAF"/>
    <property type="match status" value="1"/>
</dbReference>
<dbReference type="PANTHER" id="PTHR42878:SF15">
    <property type="entry name" value="BACTERIOPHYTOCHROME"/>
    <property type="match status" value="1"/>
</dbReference>
<evidence type="ECO:0000256" key="8">
    <source>
        <dbReference type="ARBA" id="ARBA00022777"/>
    </source>
</evidence>
<evidence type="ECO:0000256" key="10">
    <source>
        <dbReference type="ARBA" id="ARBA00023170"/>
    </source>
</evidence>
<proteinExistence type="inferred from homology"/>
<keyword evidence="14" id="KW-1185">Reference proteome</keyword>
<comment type="catalytic activity">
    <reaction evidence="1">
        <text>ATP + protein L-histidine = ADP + protein N-phospho-L-histidine.</text>
        <dbReference type="EC" id="2.7.13.3"/>
    </reaction>
</comment>
<evidence type="ECO:0000256" key="3">
    <source>
        <dbReference type="ARBA" id="ARBA00012438"/>
    </source>
</evidence>
<dbReference type="InterPro" id="IPR004358">
    <property type="entry name" value="Sig_transdc_His_kin-like_C"/>
</dbReference>
<dbReference type="Gene3D" id="3.30.450.20">
    <property type="entry name" value="PAS domain"/>
    <property type="match status" value="1"/>
</dbReference>
<evidence type="ECO:0000313" key="13">
    <source>
        <dbReference type="EMBL" id="MFD2257433.1"/>
    </source>
</evidence>
<dbReference type="Pfam" id="PF01590">
    <property type="entry name" value="GAF"/>
    <property type="match status" value="1"/>
</dbReference>
<keyword evidence="5" id="KW-0597">Phosphoprotein</keyword>
<dbReference type="InterPro" id="IPR003594">
    <property type="entry name" value="HATPase_dom"/>
</dbReference>
<evidence type="ECO:0000256" key="7">
    <source>
        <dbReference type="ARBA" id="ARBA00022679"/>
    </source>
</evidence>
<dbReference type="InterPro" id="IPR005467">
    <property type="entry name" value="His_kinase_dom"/>
</dbReference>
<keyword evidence="10" id="KW-0675">Receptor</keyword>
<evidence type="ECO:0000256" key="1">
    <source>
        <dbReference type="ARBA" id="ARBA00000085"/>
    </source>
</evidence>
<dbReference type="PROSITE" id="PS50109">
    <property type="entry name" value="HIS_KIN"/>
    <property type="match status" value="1"/>
</dbReference>
<dbReference type="SUPFAM" id="SSF55781">
    <property type="entry name" value="GAF domain-like"/>
    <property type="match status" value="2"/>
</dbReference>
<accession>A0ABW5DAE0</accession>
<dbReference type="InterPro" id="IPR016132">
    <property type="entry name" value="Phyto_chromo_attachment"/>
</dbReference>
<evidence type="ECO:0000256" key="2">
    <source>
        <dbReference type="ARBA" id="ARBA00006402"/>
    </source>
</evidence>
<dbReference type="EC" id="2.7.13.3" evidence="3"/>
<dbReference type="Pfam" id="PF08446">
    <property type="entry name" value="PAS_2"/>
    <property type="match status" value="1"/>
</dbReference>
<evidence type="ECO:0000259" key="12">
    <source>
        <dbReference type="PROSITE" id="PS50109"/>
    </source>
</evidence>
<dbReference type="InterPro" id="IPR013515">
    <property type="entry name" value="Phytochrome_cen-reg"/>
</dbReference>
<comment type="caution">
    <text evidence="13">The sequence shown here is derived from an EMBL/GenBank/DDBJ whole genome shotgun (WGS) entry which is preliminary data.</text>
</comment>
<keyword evidence="13" id="KW-0547">Nucleotide-binding</keyword>
<reference evidence="14" key="1">
    <citation type="journal article" date="2019" name="Int. J. Syst. Evol. Microbiol.">
        <title>The Global Catalogue of Microorganisms (GCM) 10K type strain sequencing project: providing services to taxonomists for standard genome sequencing and annotation.</title>
        <authorList>
            <consortium name="The Broad Institute Genomics Platform"/>
            <consortium name="The Broad Institute Genome Sequencing Center for Infectious Disease"/>
            <person name="Wu L."/>
            <person name="Ma J."/>
        </authorList>
    </citation>
    <scope>NUCLEOTIDE SEQUENCE [LARGE SCALE GENOMIC DNA]</scope>
    <source>
        <strain evidence="14">CGMCC 4.7106</strain>
    </source>
</reference>
<dbReference type="SUPFAM" id="SSF55874">
    <property type="entry name" value="ATPase domain of HSP90 chaperone/DNA topoisomerase II/histidine kinase"/>
    <property type="match status" value="1"/>
</dbReference>
<keyword evidence="4" id="KW-0600">Photoreceptor protein</keyword>
<dbReference type="Gene3D" id="3.30.450.40">
    <property type="match status" value="1"/>
</dbReference>
<dbReference type="InterPro" id="IPR003661">
    <property type="entry name" value="HisK_dim/P_dom"/>
</dbReference>
<dbReference type="InterPro" id="IPR013654">
    <property type="entry name" value="PAS_2"/>
</dbReference>
<dbReference type="Gene3D" id="3.30.450.270">
    <property type="match status" value="1"/>
</dbReference>
<evidence type="ECO:0000256" key="5">
    <source>
        <dbReference type="ARBA" id="ARBA00022553"/>
    </source>
</evidence>
<dbReference type="Gene3D" id="1.10.287.130">
    <property type="match status" value="1"/>
</dbReference>
<dbReference type="InterPro" id="IPR036097">
    <property type="entry name" value="HisK_dim/P_sf"/>
</dbReference>
<dbReference type="PRINTS" id="PR00344">
    <property type="entry name" value="BCTRLSENSOR"/>
</dbReference>
<dbReference type="InterPro" id="IPR043150">
    <property type="entry name" value="Phytochrome_PHY_sf"/>
</dbReference>
<dbReference type="SUPFAM" id="SSF47384">
    <property type="entry name" value="Homodimeric domain of signal transducing histidine kinase"/>
    <property type="match status" value="1"/>
</dbReference>
<dbReference type="PROSITE" id="PS50046">
    <property type="entry name" value="PHYTOCHROME_2"/>
    <property type="match status" value="1"/>
</dbReference>
<dbReference type="InterPro" id="IPR036890">
    <property type="entry name" value="HATPase_C_sf"/>
</dbReference>
<feature type="domain" description="Phytochrome chromophore attachment site" evidence="11">
    <location>
        <begin position="144"/>
        <end position="302"/>
    </location>
</feature>
<keyword evidence="7" id="KW-0808">Transferase</keyword>
<comment type="similarity">
    <text evidence="2">In the N-terminal section; belongs to the phytochrome family.</text>
</comment>
<dbReference type="InterPro" id="IPR035965">
    <property type="entry name" value="PAS-like_dom_sf"/>
</dbReference>
<evidence type="ECO:0000313" key="14">
    <source>
        <dbReference type="Proteomes" id="UP001597375"/>
    </source>
</evidence>
<dbReference type="EMBL" id="JBHUIT010000028">
    <property type="protein sequence ID" value="MFD2257433.1"/>
    <property type="molecule type" value="Genomic_DNA"/>
</dbReference>
<protein>
    <recommendedName>
        <fullName evidence="3">histidine kinase</fullName>
        <ecNumber evidence="3">2.7.13.3</ecNumber>
    </recommendedName>
</protein>
<dbReference type="RefSeq" id="WP_386820724.1">
    <property type="nucleotide sequence ID" value="NZ_JBHUIT010000028.1"/>
</dbReference>
<dbReference type="InterPro" id="IPR050351">
    <property type="entry name" value="BphY/WalK/GraS-like"/>
</dbReference>
<sequence length="734" mass="80826">MEKERSKTDECALEPIHLLGKIQSHGILIGMGVDTGLITHVSENVKEILDLDPAEILETPFVNYFEGLNRDGALSAMDSPAYLFNNPFRITSKTSPAMKFDGVVHRSGDSIILELERSSASPDGVDDYFRLTSNSLLSLQSGETIESIAGVMALEIRQYTGFDRVMVYRFDSDWNGKVVGENHKAGMTSFLGLRFPASDIPPQARELYKKSLIRLVRDTGDEPAGILASASQDAAKLDLSLSVLRAVSPIHIQYLKNMGVGSSMSISLLTPSGELWGLIACHHDTPMTLDYSARAACTHYGQVLASKLIFAEIYARQAEEIKRRENLPKAIRCLASGEDIQKAIVENGELFLKVFDADGIAVVENGWTESYGSVPGEDALASLLKAVPNDDALLDLWTTRSISGLGGEPCGSAGLLSLRIGKDWHIAVFRDEYVEKDLWGGDPEEYSRDSRTGKLGPRESFAAYMDIVKGLSREWTEIDRAIAAEIRSSLGAFLIDRSQRVARLNLELVNRNSELQQFAYSVSHDLKSPLITVNGYVRALEEDLDEGDMEQARHSLSRISFAVEKMGGLIDELLVFSRIGREGKHAATVNMETMMSDLREEFSERIRESGVRLVLPEKPLDLIGVESDIVRAFRNLIDNALKYMTPGHPEPEICLSCSQSEKSVVYKVVDNGPGIPPQHHERVFRLFERLDNKKSGSGVGLALVKKVIEQAGGNVKLLSEEGSGTTFVLTFPAV</sequence>
<dbReference type="InterPro" id="IPR003018">
    <property type="entry name" value="GAF"/>
</dbReference>
<keyword evidence="6" id="KW-0716">Sensory transduction</keyword>
<feature type="domain" description="Histidine kinase" evidence="12">
    <location>
        <begin position="521"/>
        <end position="734"/>
    </location>
</feature>
<dbReference type="Pfam" id="PF00512">
    <property type="entry name" value="HisKA"/>
    <property type="match status" value="1"/>
</dbReference>
<dbReference type="SMART" id="SM00388">
    <property type="entry name" value="HisKA"/>
    <property type="match status" value="1"/>
</dbReference>
<dbReference type="Pfam" id="PF02518">
    <property type="entry name" value="HATPase_c"/>
    <property type="match status" value="1"/>
</dbReference>